<evidence type="ECO:0000313" key="1">
    <source>
        <dbReference type="EMBL" id="SVB25145.1"/>
    </source>
</evidence>
<gene>
    <name evidence="1" type="ORF">METZ01_LOCUS177999</name>
</gene>
<protein>
    <submittedName>
        <fullName evidence="1">Uncharacterized protein</fullName>
    </submittedName>
</protein>
<dbReference type="AlphaFoldDB" id="A0A382CGD5"/>
<feature type="non-terminal residue" evidence="1">
    <location>
        <position position="26"/>
    </location>
</feature>
<proteinExistence type="predicted"/>
<organism evidence="1">
    <name type="scientific">marine metagenome</name>
    <dbReference type="NCBI Taxonomy" id="408172"/>
    <lineage>
        <taxon>unclassified sequences</taxon>
        <taxon>metagenomes</taxon>
        <taxon>ecological metagenomes</taxon>
    </lineage>
</organism>
<sequence length="26" mass="3129">MEYKMGKEEWLAYSLSLSELHPNEED</sequence>
<accession>A0A382CGD5</accession>
<reference evidence="1" key="1">
    <citation type="submission" date="2018-05" db="EMBL/GenBank/DDBJ databases">
        <authorList>
            <person name="Lanie J.A."/>
            <person name="Ng W.-L."/>
            <person name="Kazmierczak K.M."/>
            <person name="Andrzejewski T.M."/>
            <person name="Davidsen T.M."/>
            <person name="Wayne K.J."/>
            <person name="Tettelin H."/>
            <person name="Glass J.I."/>
            <person name="Rusch D."/>
            <person name="Podicherti R."/>
            <person name="Tsui H.-C.T."/>
            <person name="Winkler M.E."/>
        </authorList>
    </citation>
    <scope>NUCLEOTIDE SEQUENCE</scope>
</reference>
<name>A0A382CGD5_9ZZZZ</name>
<dbReference type="EMBL" id="UINC01034385">
    <property type="protein sequence ID" value="SVB25145.1"/>
    <property type="molecule type" value="Genomic_DNA"/>
</dbReference>